<dbReference type="Pfam" id="PF13843">
    <property type="entry name" value="DDE_Tnp_1_7"/>
    <property type="match status" value="1"/>
</dbReference>
<dbReference type="EMBL" id="JANEYF010002750">
    <property type="protein sequence ID" value="KAJ8942608.1"/>
    <property type="molecule type" value="Genomic_DNA"/>
</dbReference>
<gene>
    <name evidence="2" type="ORF">NQ314_010029</name>
</gene>
<reference evidence="2" key="1">
    <citation type="journal article" date="2023" name="Insect Mol. Biol.">
        <title>Genome sequencing provides insights into the evolution of gene families encoding plant cell wall-degrading enzymes in longhorned beetles.</title>
        <authorList>
            <person name="Shin N.R."/>
            <person name="Okamura Y."/>
            <person name="Kirsch R."/>
            <person name="Pauchet Y."/>
        </authorList>
    </citation>
    <scope>NUCLEOTIDE SEQUENCE</scope>
    <source>
        <strain evidence="2">RBIC_L_NR</strain>
    </source>
</reference>
<dbReference type="Proteomes" id="UP001162156">
    <property type="component" value="Unassembled WGS sequence"/>
</dbReference>
<evidence type="ECO:0000313" key="3">
    <source>
        <dbReference type="Proteomes" id="UP001162156"/>
    </source>
</evidence>
<dbReference type="PANTHER" id="PTHR46599:SF3">
    <property type="entry name" value="PIGGYBAC TRANSPOSABLE ELEMENT-DERIVED PROTEIN 4"/>
    <property type="match status" value="1"/>
</dbReference>
<feature type="domain" description="PiggyBac transposable element-derived protein" evidence="1">
    <location>
        <begin position="103"/>
        <end position="258"/>
    </location>
</feature>
<evidence type="ECO:0000313" key="2">
    <source>
        <dbReference type="EMBL" id="KAJ8942608.1"/>
    </source>
</evidence>
<dbReference type="PANTHER" id="PTHR46599">
    <property type="entry name" value="PIGGYBAC TRANSPOSABLE ELEMENT-DERIVED PROTEIN 4"/>
    <property type="match status" value="1"/>
</dbReference>
<keyword evidence="3" id="KW-1185">Reference proteome</keyword>
<protein>
    <recommendedName>
        <fullName evidence="1">PiggyBac transposable element-derived protein domain-containing protein</fullName>
    </recommendedName>
</protein>
<organism evidence="2 3">
    <name type="scientific">Rhamnusium bicolor</name>
    <dbReference type="NCBI Taxonomy" id="1586634"/>
    <lineage>
        <taxon>Eukaryota</taxon>
        <taxon>Metazoa</taxon>
        <taxon>Ecdysozoa</taxon>
        <taxon>Arthropoda</taxon>
        <taxon>Hexapoda</taxon>
        <taxon>Insecta</taxon>
        <taxon>Pterygota</taxon>
        <taxon>Neoptera</taxon>
        <taxon>Endopterygota</taxon>
        <taxon>Coleoptera</taxon>
        <taxon>Polyphaga</taxon>
        <taxon>Cucujiformia</taxon>
        <taxon>Chrysomeloidea</taxon>
        <taxon>Cerambycidae</taxon>
        <taxon>Lepturinae</taxon>
        <taxon>Rhagiini</taxon>
        <taxon>Rhamnusium</taxon>
    </lineage>
</organism>
<dbReference type="AlphaFoldDB" id="A0AAV8XUA3"/>
<accession>A0AAV8XUA3</accession>
<dbReference type="InterPro" id="IPR029526">
    <property type="entry name" value="PGBD"/>
</dbReference>
<proteinExistence type="predicted"/>
<comment type="caution">
    <text evidence="2">The sequence shown here is derived from an EMBL/GenBank/DDBJ whole genome shotgun (WGS) entry which is preliminary data.</text>
</comment>
<name>A0AAV8XUA3_9CUCU</name>
<evidence type="ECO:0000259" key="1">
    <source>
        <dbReference type="Pfam" id="PF13843"/>
    </source>
</evidence>
<sequence>MSDEEAVVPPSDLESDCSECDVGFDVDIPGFDNENDLVLQNRRSDTSSDWDSDDHISLATIRTNIIRQKEPTWLKSNKPDPPSSFDETDCGVPDFIKKLIKPTPFQVFQLFISDQLLDRIVYQTNLYAAQGHITSGKKYTQTDIDEIKVFLGINILMGIKHLPSYRDHWSSEPDLHDYFISNLMSVNRFRWLLGNLHLNDNISMPRNYDKLYKLRPFLSSLEESFQRCLHLHEHVAIDEGMIRFKGRNSLKQYMPKTPI</sequence>